<dbReference type="PANTHER" id="PTHR11845:SF13">
    <property type="entry name" value="5'-DEOXYNUCLEOTIDASE HDDC2"/>
    <property type="match status" value="1"/>
</dbReference>
<dbReference type="Gene3D" id="1.10.3210.10">
    <property type="entry name" value="Hypothetical protein af1432"/>
    <property type="match status" value="1"/>
</dbReference>
<dbReference type="GO" id="GO:0046872">
    <property type="term" value="F:metal ion binding"/>
    <property type="evidence" value="ECO:0007669"/>
    <property type="project" value="UniProtKB-KW"/>
</dbReference>
<dbReference type="PANTHER" id="PTHR11845">
    <property type="entry name" value="5'-DEOXYNUCLEOTIDASE HDDC2"/>
    <property type="match status" value="1"/>
</dbReference>
<evidence type="ECO:0000256" key="2">
    <source>
        <dbReference type="ARBA" id="ARBA00001936"/>
    </source>
</evidence>
<evidence type="ECO:0000256" key="9">
    <source>
        <dbReference type="ARBA" id="ARBA00022723"/>
    </source>
</evidence>
<evidence type="ECO:0000313" key="14">
    <source>
        <dbReference type="EMBL" id="CAJ1938090.1"/>
    </source>
</evidence>
<comment type="cofactor">
    <cofactor evidence="3">
        <name>Co(2+)</name>
        <dbReference type="ChEBI" id="CHEBI:48828"/>
    </cofactor>
</comment>
<feature type="domain" description="HD/PDEase" evidence="13">
    <location>
        <begin position="52"/>
        <end position="179"/>
    </location>
</feature>
<protein>
    <recommendedName>
        <fullName evidence="8">5'-deoxynucleotidase</fullName>
        <ecNumber evidence="8">3.1.3.89</ecNumber>
    </recommendedName>
</protein>
<keyword evidence="11" id="KW-0460">Magnesium</keyword>
<dbReference type="InterPro" id="IPR006674">
    <property type="entry name" value="HD_domain"/>
</dbReference>
<feature type="region of interest" description="Disordered" evidence="12">
    <location>
        <begin position="207"/>
        <end position="236"/>
    </location>
</feature>
<dbReference type="GO" id="GO:0002953">
    <property type="term" value="F:5'-deoxynucleotidase activity"/>
    <property type="evidence" value="ECO:0007669"/>
    <property type="project" value="UniProtKB-EC"/>
</dbReference>
<comment type="similarity">
    <text evidence="6">Belongs to the HDDC2 family.</text>
</comment>
<dbReference type="AlphaFoldDB" id="A0AAD2CRC8"/>
<keyword evidence="9" id="KW-0479">Metal-binding</keyword>
<proteinExistence type="inferred from homology"/>
<evidence type="ECO:0000256" key="10">
    <source>
        <dbReference type="ARBA" id="ARBA00022801"/>
    </source>
</evidence>
<comment type="subunit">
    <text evidence="7">Homodimer.</text>
</comment>
<comment type="catalytic activity">
    <reaction evidence="1">
        <text>a 2'-deoxyribonucleoside 5'-phosphate + H2O = a 2'-deoxyribonucleoside + phosphate</text>
        <dbReference type="Rhea" id="RHEA:36167"/>
        <dbReference type="ChEBI" id="CHEBI:15377"/>
        <dbReference type="ChEBI" id="CHEBI:18274"/>
        <dbReference type="ChEBI" id="CHEBI:43474"/>
        <dbReference type="ChEBI" id="CHEBI:65317"/>
        <dbReference type="EC" id="3.1.3.89"/>
    </reaction>
</comment>
<comment type="function">
    <text evidence="5">Catalyzes the dephosphorylation of the nucleoside 5'-monophosphates deoxyadenosine monophosphate (dAMP), deoxycytidine monophosphate (dCMP), deoxyguanosine monophosphate (dGMP) and deoxythymidine monophosphate (dTMP).</text>
</comment>
<keyword evidence="10" id="KW-0378">Hydrolase</keyword>
<comment type="cofactor">
    <cofactor evidence="2">
        <name>Mn(2+)</name>
        <dbReference type="ChEBI" id="CHEBI:29035"/>
    </cofactor>
</comment>
<evidence type="ECO:0000256" key="6">
    <source>
        <dbReference type="ARBA" id="ARBA00009999"/>
    </source>
</evidence>
<evidence type="ECO:0000256" key="8">
    <source>
        <dbReference type="ARBA" id="ARBA00012964"/>
    </source>
</evidence>
<reference evidence="14" key="1">
    <citation type="submission" date="2023-08" db="EMBL/GenBank/DDBJ databases">
        <authorList>
            <person name="Audoor S."/>
            <person name="Bilcke G."/>
        </authorList>
    </citation>
    <scope>NUCLEOTIDE SEQUENCE</scope>
</reference>
<comment type="caution">
    <text evidence="14">The sequence shown here is derived from an EMBL/GenBank/DDBJ whole genome shotgun (WGS) entry which is preliminary data.</text>
</comment>
<dbReference type="InterPro" id="IPR039356">
    <property type="entry name" value="YfbR/HDDC2"/>
</dbReference>
<organism evidence="14 15">
    <name type="scientific">Cylindrotheca closterium</name>
    <dbReference type="NCBI Taxonomy" id="2856"/>
    <lineage>
        <taxon>Eukaryota</taxon>
        <taxon>Sar</taxon>
        <taxon>Stramenopiles</taxon>
        <taxon>Ochrophyta</taxon>
        <taxon>Bacillariophyta</taxon>
        <taxon>Bacillariophyceae</taxon>
        <taxon>Bacillariophycidae</taxon>
        <taxon>Bacillariales</taxon>
        <taxon>Bacillariaceae</taxon>
        <taxon>Cylindrotheca</taxon>
    </lineage>
</organism>
<evidence type="ECO:0000256" key="5">
    <source>
        <dbReference type="ARBA" id="ARBA00004074"/>
    </source>
</evidence>
<evidence type="ECO:0000256" key="11">
    <source>
        <dbReference type="ARBA" id="ARBA00022842"/>
    </source>
</evidence>
<dbReference type="GO" id="GO:0005737">
    <property type="term" value="C:cytoplasm"/>
    <property type="evidence" value="ECO:0007669"/>
    <property type="project" value="TreeGrafter"/>
</dbReference>
<evidence type="ECO:0000256" key="1">
    <source>
        <dbReference type="ARBA" id="ARBA00001638"/>
    </source>
</evidence>
<dbReference type="SUPFAM" id="SSF109604">
    <property type="entry name" value="HD-domain/PDEase-like"/>
    <property type="match status" value="1"/>
</dbReference>
<dbReference type="InterPro" id="IPR003607">
    <property type="entry name" value="HD/PDEase_dom"/>
</dbReference>
<evidence type="ECO:0000256" key="4">
    <source>
        <dbReference type="ARBA" id="ARBA00001946"/>
    </source>
</evidence>
<evidence type="ECO:0000313" key="15">
    <source>
        <dbReference type="Proteomes" id="UP001295423"/>
    </source>
</evidence>
<evidence type="ECO:0000256" key="3">
    <source>
        <dbReference type="ARBA" id="ARBA00001941"/>
    </source>
</evidence>
<dbReference type="EMBL" id="CAKOGP040000668">
    <property type="protein sequence ID" value="CAJ1938090.1"/>
    <property type="molecule type" value="Genomic_DNA"/>
</dbReference>
<dbReference type="EC" id="3.1.3.89" evidence="8"/>
<dbReference type="SMART" id="SM00471">
    <property type="entry name" value="HDc"/>
    <property type="match status" value="1"/>
</dbReference>
<sequence length="236" mass="26285">MSLQSSGIITALNAAASEPATPASRVIDFLTISRGLKTQERTGWVRQEANPKIESIADHSWRITLMAMIAGFSAESDTSDESSSIDTNKCIQMALVHDLAEATVGDITPYCGVSDQDKHQMELDAMTKLTTGLLGTAMGAERILSLWKEYEQGTTEEAKLVKDMDKLEMILQALEYEQDGENKKSLDGFFDSTRGKWRTKIGEAWGKEIESRRQQKEQEQAAEKRKRDDEKETTAS</sequence>
<evidence type="ECO:0000256" key="12">
    <source>
        <dbReference type="SAM" id="MobiDB-lite"/>
    </source>
</evidence>
<keyword evidence="15" id="KW-1185">Reference proteome</keyword>
<evidence type="ECO:0000259" key="13">
    <source>
        <dbReference type="SMART" id="SM00471"/>
    </source>
</evidence>
<comment type="cofactor">
    <cofactor evidence="4">
        <name>Mg(2+)</name>
        <dbReference type="ChEBI" id="CHEBI:18420"/>
    </cofactor>
</comment>
<accession>A0AAD2CRC8</accession>
<gene>
    <name evidence="14" type="ORF">CYCCA115_LOCUS5969</name>
</gene>
<dbReference type="GO" id="GO:0009159">
    <property type="term" value="P:deoxyribonucleoside monophosphate catabolic process"/>
    <property type="evidence" value="ECO:0007669"/>
    <property type="project" value="UniProtKB-ARBA"/>
</dbReference>
<dbReference type="Proteomes" id="UP001295423">
    <property type="component" value="Unassembled WGS sequence"/>
</dbReference>
<dbReference type="FunFam" id="1.10.3210.10:FF:000011">
    <property type="entry name" value="HD domain-containing protein 2"/>
    <property type="match status" value="1"/>
</dbReference>
<name>A0AAD2CRC8_9STRA</name>
<evidence type="ECO:0000256" key="7">
    <source>
        <dbReference type="ARBA" id="ARBA00011738"/>
    </source>
</evidence>
<dbReference type="Pfam" id="PF13023">
    <property type="entry name" value="HD_3"/>
    <property type="match status" value="1"/>
</dbReference>